<dbReference type="Pfam" id="PF22863">
    <property type="entry name" value="TraI_middle"/>
    <property type="match status" value="1"/>
</dbReference>
<protein>
    <submittedName>
        <fullName evidence="3">MobA</fullName>
    </submittedName>
</protein>
<evidence type="ECO:0000313" key="3">
    <source>
        <dbReference type="EMBL" id="AJP18479.1"/>
    </source>
</evidence>
<dbReference type="InterPro" id="IPR054462">
    <property type="entry name" value="TraI_M"/>
</dbReference>
<dbReference type="InterPro" id="IPR005094">
    <property type="entry name" value="Endonuclease_MobA/VirD2"/>
</dbReference>
<accession>A0A0C5H2W3</accession>
<dbReference type="EMBL" id="KJ958926">
    <property type="protein sequence ID" value="AJP18479.1"/>
    <property type="molecule type" value="Genomic_DNA"/>
</dbReference>
<sequence length="642" mass="74632">MNAIIPPKRRDRKSSFVQLVAYVSVRDDVPLKDELKEDQRFRRPSRSRQAIFDRLVDYMNRSEGTIIEQISDMTPEGDIRCSVDGVTCQHNLMSVETAAMEMNSIAMQNLHVKDAVYHYILSWQEDENPSDDQVFDSVKHSLKRLGMEEHQYVAAIHRDTDNLHVHIAANRVHPVSYRAANVWNDADKLQRTCRELELKHGFKVDNGSWVRDADNNLVRARKGYRNAPRSARQLEHFSDKESLHHFAVQHVRKPVNTMFREKNASWEKLHQVMNDAGLMLEPSGKGLVVRDVCGDEKLAVKSSRVHPGMTLSRLEPALGTFVPSSRSAEMVKQSVQTPYSDRLHVRDRGARAERRQARAEARIDLRERYEKYRNAWKKPDLHAAERFRAVSAAFKEQKTHIRDNEKDAHMRKLMYHIVEFEREKSMAALRIELKAERRKLYDEGRMRPLTYRAWTEQQALHGDQAALSQLRGWAYRQNRKNRTPQASDSIIFCAPADDTSLIKADGYDARLYRDGAVVYSRHGQDAIIDRGDRVEVINPYDNGDLNTRIAVDMVAWKSGERIEFSRDGSFAYAAGDAVAAHNLHHRDSILVPSNREQYDYTREKFNQLKGRYTDREREAVRQQYDNRYYDDVRHNDDNSYKP</sequence>
<feature type="domain" description="TraI-like middle" evidence="2">
    <location>
        <begin position="231"/>
        <end position="323"/>
    </location>
</feature>
<dbReference type="Pfam" id="PF03432">
    <property type="entry name" value="Relaxase"/>
    <property type="match status" value="1"/>
</dbReference>
<dbReference type="RefSeq" id="WP_015632446.1">
    <property type="nucleotide sequence ID" value="NZ_CABFWU010000003.1"/>
</dbReference>
<keyword evidence="3" id="KW-0614">Plasmid</keyword>
<geneLocation type="plasmid" evidence="3">
    <name>pB-3002cz</name>
</geneLocation>
<dbReference type="NCBIfam" id="NF041893">
    <property type="entry name" value="TraI_MobP_relax"/>
    <property type="match status" value="1"/>
</dbReference>
<proteinExistence type="predicted"/>
<name>A0A0C5H2W3_KLEPN</name>
<dbReference type="AlphaFoldDB" id="A0A0C5H2W3"/>
<reference evidence="3" key="1">
    <citation type="journal article" date="2015" name="Antimicrob. Agents Chemother.">
        <title>Complete nucleotide sequences of two NDM-1-encoding plasmids from the same sequence type 11 Klebsiella pneumoniae strain.</title>
        <authorList>
            <person name="Studentova V."/>
            <person name="Dobiasova H."/>
            <person name="Hedlova D."/>
            <person name="Dolejska M."/>
            <person name="Papagiannitsis C.C."/>
            <person name="Hrabak J."/>
        </authorList>
    </citation>
    <scope>NUCLEOTIDE SEQUENCE</scope>
    <source>
        <strain evidence="3">Kpn-3002cz</strain>
        <plasmid evidence="3">pB-3002cz</plasmid>
    </source>
</reference>
<evidence type="ECO:0000259" key="2">
    <source>
        <dbReference type="Pfam" id="PF22863"/>
    </source>
</evidence>
<organism evidence="3">
    <name type="scientific">Klebsiella pneumoniae</name>
    <dbReference type="NCBI Taxonomy" id="573"/>
    <lineage>
        <taxon>Bacteria</taxon>
        <taxon>Pseudomonadati</taxon>
        <taxon>Pseudomonadota</taxon>
        <taxon>Gammaproteobacteria</taxon>
        <taxon>Enterobacterales</taxon>
        <taxon>Enterobacteriaceae</taxon>
        <taxon>Klebsiella/Raoultella group</taxon>
        <taxon>Klebsiella</taxon>
        <taxon>Klebsiella pneumoniae complex</taxon>
    </lineage>
</organism>
<evidence type="ECO:0000259" key="1">
    <source>
        <dbReference type="Pfam" id="PF03432"/>
    </source>
</evidence>
<feature type="domain" description="MobA/VirD2-like nuclease" evidence="1">
    <location>
        <begin position="89"/>
        <end position="201"/>
    </location>
</feature>
<dbReference type="PATRIC" id="fig|573.1921.peg.5737"/>
<dbReference type="InterPro" id="IPR049751">
    <property type="entry name" value="TraI/MobA_relaxases"/>
</dbReference>